<dbReference type="AlphaFoldDB" id="A0A162DHP1"/>
<keyword evidence="2 7" id="KW-0819">tRNA processing</keyword>
<dbReference type="InterPro" id="IPR020568">
    <property type="entry name" value="Ribosomal_Su5_D2-typ_SF"/>
</dbReference>
<dbReference type="PANTHER" id="PTHR33992:SF1">
    <property type="entry name" value="RIBONUCLEASE P PROTEIN COMPONENT"/>
    <property type="match status" value="1"/>
</dbReference>
<dbReference type="NCBIfam" id="TIGR00188">
    <property type="entry name" value="rnpA"/>
    <property type="match status" value="1"/>
</dbReference>
<dbReference type="InterPro" id="IPR020539">
    <property type="entry name" value="RNase_P_CS"/>
</dbReference>
<protein>
    <recommendedName>
        <fullName evidence="7 8">Ribonuclease P protein component</fullName>
        <shortName evidence="7">RNase P protein</shortName>
        <shortName evidence="7">RNaseP protein</shortName>
        <ecNumber evidence="7 8">3.1.26.5</ecNumber>
    </recommendedName>
    <alternativeName>
        <fullName evidence="7">Protein C5</fullName>
    </alternativeName>
</protein>
<dbReference type="EC" id="3.1.26.5" evidence="7 8"/>
<dbReference type="EMBL" id="LTAO01000023">
    <property type="protein sequence ID" value="KYG29665.1"/>
    <property type="molecule type" value="Genomic_DNA"/>
</dbReference>
<dbReference type="Proteomes" id="UP000075806">
    <property type="component" value="Unassembled WGS sequence"/>
</dbReference>
<dbReference type="InterPro" id="IPR000100">
    <property type="entry name" value="RNase_P"/>
</dbReference>
<evidence type="ECO:0000313" key="9">
    <source>
        <dbReference type="EMBL" id="KYG29665.1"/>
    </source>
</evidence>
<comment type="function">
    <text evidence="1 7">RNaseP catalyzes the removal of the 5'-leader sequence from pre-tRNA to produce the mature 5'-terminus. It can also cleave other RNA substrates such as 4.5S RNA. The protein component plays an auxiliary but essential role in vivo by binding to the 5'-leader sequence and broadening the substrate specificity of the ribozyme.</text>
</comment>
<organism evidence="9 10">
    <name type="scientific">Alkalihalobacillus trypoxylicola</name>
    <dbReference type="NCBI Taxonomy" id="519424"/>
    <lineage>
        <taxon>Bacteria</taxon>
        <taxon>Bacillati</taxon>
        <taxon>Bacillota</taxon>
        <taxon>Bacilli</taxon>
        <taxon>Bacillales</taxon>
        <taxon>Bacillaceae</taxon>
        <taxon>Alkalihalobacillus</taxon>
    </lineage>
</organism>
<evidence type="ECO:0000256" key="3">
    <source>
        <dbReference type="ARBA" id="ARBA00022722"/>
    </source>
</evidence>
<comment type="similarity">
    <text evidence="7">Belongs to the RnpA family.</text>
</comment>
<evidence type="ECO:0000256" key="7">
    <source>
        <dbReference type="HAMAP-Rule" id="MF_00227"/>
    </source>
</evidence>
<comment type="catalytic activity">
    <reaction evidence="7">
        <text>Endonucleolytic cleavage of RNA, removing 5'-extranucleotides from tRNA precursor.</text>
        <dbReference type="EC" id="3.1.26.5"/>
    </reaction>
</comment>
<gene>
    <name evidence="7" type="primary">rnpA</name>
    <name evidence="9" type="ORF">AZF04_09150</name>
</gene>
<dbReference type="SUPFAM" id="SSF54211">
    <property type="entry name" value="Ribosomal protein S5 domain 2-like"/>
    <property type="match status" value="1"/>
</dbReference>
<keyword evidence="3 7" id="KW-0540">Nuclease</keyword>
<comment type="caution">
    <text evidence="9">The sequence shown here is derived from an EMBL/GenBank/DDBJ whole genome shotgun (WGS) entry which is preliminary data.</text>
</comment>
<dbReference type="OrthoDB" id="9810867at2"/>
<evidence type="ECO:0000313" key="10">
    <source>
        <dbReference type="Proteomes" id="UP000075806"/>
    </source>
</evidence>
<dbReference type="STRING" id="519424.AZF04_09150"/>
<sequence length="119" mass="14127">MKKEQRIKKNDEFSLVFNEGVSIANRQFVIYALSKEGQELFRLGLSVSKKVGNAVTRNRVKRMIRAFFQENRERLHSHYDYVVIARKPVSNMTYSEVESSLNHVLRKGRYFQKRKQEKS</sequence>
<dbReference type="GO" id="GO:0030677">
    <property type="term" value="C:ribonuclease P complex"/>
    <property type="evidence" value="ECO:0007669"/>
    <property type="project" value="TreeGrafter"/>
</dbReference>
<evidence type="ECO:0000256" key="1">
    <source>
        <dbReference type="ARBA" id="ARBA00002663"/>
    </source>
</evidence>
<evidence type="ECO:0000256" key="6">
    <source>
        <dbReference type="ARBA" id="ARBA00022884"/>
    </source>
</evidence>
<keyword evidence="5 7" id="KW-0378">Hydrolase</keyword>
<keyword evidence="4 7" id="KW-0255">Endonuclease</keyword>
<evidence type="ECO:0000256" key="4">
    <source>
        <dbReference type="ARBA" id="ARBA00022759"/>
    </source>
</evidence>
<dbReference type="GO" id="GO:0001682">
    <property type="term" value="P:tRNA 5'-leader removal"/>
    <property type="evidence" value="ECO:0007669"/>
    <property type="project" value="UniProtKB-UniRule"/>
</dbReference>
<evidence type="ECO:0000256" key="8">
    <source>
        <dbReference type="NCBIfam" id="TIGR00188"/>
    </source>
</evidence>
<dbReference type="GO" id="GO:0042781">
    <property type="term" value="F:3'-tRNA processing endoribonuclease activity"/>
    <property type="evidence" value="ECO:0007669"/>
    <property type="project" value="TreeGrafter"/>
</dbReference>
<accession>A0A162DHP1</accession>
<dbReference type="Pfam" id="PF00825">
    <property type="entry name" value="Ribonuclease_P"/>
    <property type="match status" value="1"/>
</dbReference>
<dbReference type="FunFam" id="3.30.230.10:FF:000021">
    <property type="entry name" value="Ribonuclease P protein component"/>
    <property type="match status" value="1"/>
</dbReference>
<dbReference type="PROSITE" id="PS00648">
    <property type="entry name" value="RIBONUCLEASE_P"/>
    <property type="match status" value="1"/>
</dbReference>
<evidence type="ECO:0000256" key="5">
    <source>
        <dbReference type="ARBA" id="ARBA00022801"/>
    </source>
</evidence>
<reference evidence="9" key="1">
    <citation type="submission" date="2016-02" db="EMBL/GenBank/DDBJ databases">
        <title>Genome sequence of Bacillus trypoxylicola KCTC 13244(T).</title>
        <authorList>
            <person name="Jeong H."/>
            <person name="Park S.-H."/>
            <person name="Choi S.-K."/>
        </authorList>
    </citation>
    <scope>NUCLEOTIDE SEQUENCE [LARGE SCALE GENOMIC DNA]</scope>
    <source>
        <strain evidence="9">KCTC 13244</strain>
    </source>
</reference>
<keyword evidence="10" id="KW-1185">Reference proteome</keyword>
<dbReference type="GO" id="GO:0004526">
    <property type="term" value="F:ribonuclease P activity"/>
    <property type="evidence" value="ECO:0007669"/>
    <property type="project" value="UniProtKB-UniRule"/>
</dbReference>
<dbReference type="InterPro" id="IPR014721">
    <property type="entry name" value="Ribsml_uS5_D2-typ_fold_subgr"/>
</dbReference>
<dbReference type="HAMAP" id="MF_00227">
    <property type="entry name" value="RNase_P"/>
    <property type="match status" value="1"/>
</dbReference>
<comment type="subunit">
    <text evidence="7">Consists of a catalytic RNA component (M1 or rnpB) and a protein subunit.</text>
</comment>
<dbReference type="Gene3D" id="3.30.230.10">
    <property type="match status" value="1"/>
</dbReference>
<proteinExistence type="inferred from homology"/>
<evidence type="ECO:0000256" key="2">
    <source>
        <dbReference type="ARBA" id="ARBA00022694"/>
    </source>
</evidence>
<keyword evidence="6 7" id="KW-0694">RNA-binding</keyword>
<dbReference type="RefSeq" id="WP_061949452.1">
    <property type="nucleotide sequence ID" value="NZ_LTAO01000023.1"/>
</dbReference>
<dbReference type="GO" id="GO:0000049">
    <property type="term" value="F:tRNA binding"/>
    <property type="evidence" value="ECO:0007669"/>
    <property type="project" value="UniProtKB-UniRule"/>
</dbReference>
<name>A0A162DHP1_9BACI</name>
<dbReference type="PANTHER" id="PTHR33992">
    <property type="entry name" value="RIBONUCLEASE P PROTEIN COMPONENT"/>
    <property type="match status" value="1"/>
</dbReference>